<proteinExistence type="predicted"/>
<keyword evidence="1" id="KW-0812">Transmembrane</keyword>
<feature type="non-terminal residue" evidence="2">
    <location>
        <position position="1"/>
    </location>
</feature>
<dbReference type="EMBL" id="CALNXJ010000006">
    <property type="protein sequence ID" value="CAH3041825.1"/>
    <property type="molecule type" value="Genomic_DNA"/>
</dbReference>
<dbReference type="AlphaFoldDB" id="A0AAU9W2P6"/>
<evidence type="ECO:0000313" key="3">
    <source>
        <dbReference type="Proteomes" id="UP001159428"/>
    </source>
</evidence>
<dbReference type="Proteomes" id="UP001159428">
    <property type="component" value="Unassembled WGS sequence"/>
</dbReference>
<accession>A0AAU9W2P6</accession>
<keyword evidence="1" id="KW-1133">Transmembrane helix</keyword>
<gene>
    <name evidence="2" type="ORF">PMEA_00028404</name>
</gene>
<comment type="caution">
    <text evidence="2">The sequence shown here is derived from an EMBL/GenBank/DDBJ whole genome shotgun (WGS) entry which is preliminary data.</text>
</comment>
<organism evidence="2 3">
    <name type="scientific">Pocillopora meandrina</name>
    <dbReference type="NCBI Taxonomy" id="46732"/>
    <lineage>
        <taxon>Eukaryota</taxon>
        <taxon>Metazoa</taxon>
        <taxon>Cnidaria</taxon>
        <taxon>Anthozoa</taxon>
        <taxon>Hexacorallia</taxon>
        <taxon>Scleractinia</taxon>
        <taxon>Astrocoeniina</taxon>
        <taxon>Pocilloporidae</taxon>
        <taxon>Pocillopora</taxon>
    </lineage>
</organism>
<name>A0AAU9W2P6_9CNID</name>
<reference evidence="2 3" key="1">
    <citation type="submission" date="2022-05" db="EMBL/GenBank/DDBJ databases">
        <authorList>
            <consortium name="Genoscope - CEA"/>
            <person name="William W."/>
        </authorList>
    </citation>
    <scope>NUCLEOTIDE SEQUENCE [LARGE SCALE GENOMIC DNA]</scope>
</reference>
<evidence type="ECO:0000313" key="2">
    <source>
        <dbReference type="EMBL" id="CAH3041825.1"/>
    </source>
</evidence>
<keyword evidence="1" id="KW-0472">Membrane</keyword>
<feature type="non-terminal residue" evidence="2">
    <location>
        <position position="108"/>
    </location>
</feature>
<sequence>ETILHSVRCVRRKVLEPEKDVEGAIYVGTRLSERNHSYYPTFRKQYRYPYQKKLLKEELPTMKALEEEERPTYFRRISKEILCWGYQFFIGLIPSMDMMFSGTPSLML</sequence>
<evidence type="ECO:0000256" key="1">
    <source>
        <dbReference type="SAM" id="Phobius"/>
    </source>
</evidence>
<keyword evidence="3" id="KW-1185">Reference proteome</keyword>
<protein>
    <submittedName>
        <fullName evidence="2">Uncharacterized protein</fullName>
    </submittedName>
</protein>
<feature type="transmembrane region" description="Helical" evidence="1">
    <location>
        <begin position="81"/>
        <end position="100"/>
    </location>
</feature>